<dbReference type="RefSeq" id="WP_020991232.1">
    <property type="nucleotide sequence ID" value="NZ_KI391971.1"/>
</dbReference>
<feature type="modified residue" description="Phosphohistidine; by HPr" evidence="7">
    <location>
        <position position="76"/>
    </location>
</feature>
<protein>
    <recommendedName>
        <fullName evidence="10">PTS system, lactose-specific IIa component</fullName>
    </recommendedName>
</protein>
<evidence type="ECO:0000256" key="2">
    <source>
        <dbReference type="ARBA" id="ARBA00022597"/>
    </source>
</evidence>
<evidence type="ECO:0000313" key="8">
    <source>
        <dbReference type="EMBL" id="EEW92585.2"/>
    </source>
</evidence>
<dbReference type="PANTHER" id="PTHR34382">
    <property type="entry name" value="PTS SYSTEM N,N'-DIACETYLCHITOBIOSE-SPECIFIC EIIA COMPONENT"/>
    <property type="match status" value="1"/>
</dbReference>
<evidence type="ECO:0000313" key="9">
    <source>
        <dbReference type="Proteomes" id="UP000002939"/>
    </source>
</evidence>
<dbReference type="HOGENOM" id="CLU_152490_0_0_9"/>
<keyword evidence="9" id="KW-1185">Reference proteome</keyword>
<reference evidence="8" key="1">
    <citation type="submission" date="2009-09" db="EMBL/GenBank/DDBJ databases">
        <authorList>
            <consortium name="The Broad Institute Genome Sequencing Platform"/>
            <person name="Ward D."/>
            <person name="Feldgarden M."/>
            <person name="Earl A."/>
            <person name="Young S.K."/>
            <person name="Zeng Q."/>
            <person name="Koehrsen M."/>
            <person name="Alvarado L."/>
            <person name="Berlin A."/>
            <person name="Bochicchio J."/>
            <person name="Borenstein D."/>
            <person name="Chapman S.B."/>
            <person name="Chen Z."/>
            <person name="Engels R."/>
            <person name="Freedman E."/>
            <person name="Gellesch M."/>
            <person name="Goldberg J."/>
            <person name="Griggs A."/>
            <person name="Gujja S."/>
            <person name="Heilman E."/>
            <person name="Heiman D."/>
            <person name="Hepburn T."/>
            <person name="Howarth C."/>
            <person name="Jen D."/>
            <person name="Larson L."/>
            <person name="Lewis B."/>
            <person name="Mehta T."/>
            <person name="Park D."/>
            <person name="Pearson M."/>
            <person name="Roberts A."/>
            <person name="Saif S."/>
            <person name="Shea T."/>
            <person name="Shenoy N."/>
            <person name="Sisk P."/>
            <person name="Stolte C."/>
            <person name="Sykes S."/>
            <person name="Thomson T."/>
            <person name="Walk T."/>
            <person name="White J."/>
            <person name="Yandava C."/>
            <person name="Sibley C.D."/>
            <person name="Field T.R."/>
            <person name="Grinwis M."/>
            <person name="Eshaghurshan C.S."/>
            <person name="Surette M.G."/>
            <person name="Haas B."/>
            <person name="Nusbaum C."/>
            <person name="Birren B."/>
        </authorList>
    </citation>
    <scope>NUCLEOTIDE SEQUENCE [LARGE SCALE GENOMIC DNA]</scope>
    <source>
        <strain evidence="8">ATCC 700633</strain>
    </source>
</reference>
<dbReference type="GO" id="GO:0016740">
    <property type="term" value="F:transferase activity"/>
    <property type="evidence" value="ECO:0007669"/>
    <property type="project" value="UniProtKB-KW"/>
</dbReference>
<dbReference type="InterPro" id="IPR036542">
    <property type="entry name" value="PTS_IIA_lac/cel_sf"/>
</dbReference>
<proteinExistence type="predicted"/>
<keyword evidence="3" id="KW-0808">Transferase</keyword>
<dbReference type="EMBL" id="ACRF02000003">
    <property type="protein sequence ID" value="EEW92585.2"/>
    <property type="molecule type" value="Genomic_DNA"/>
</dbReference>
<accession>D0BN95</accession>
<dbReference type="AlphaFoldDB" id="D0BN95"/>
<dbReference type="InterPro" id="IPR003188">
    <property type="entry name" value="PTS_IIA_lac/cel"/>
</dbReference>
<keyword evidence="6" id="KW-0479">Metal-binding</keyword>
<dbReference type="PROSITE" id="PS51095">
    <property type="entry name" value="PTS_EIIA_TYPE_3"/>
    <property type="match status" value="1"/>
</dbReference>
<dbReference type="PIRSF" id="PIRSF000699">
    <property type="entry name" value="PTS_IILac_III"/>
    <property type="match status" value="1"/>
</dbReference>
<evidence type="ECO:0000256" key="5">
    <source>
        <dbReference type="PIRSR" id="PIRSR000699-1"/>
    </source>
</evidence>
<dbReference type="Gene3D" id="1.20.58.80">
    <property type="entry name" value="Phosphotransferase system, lactose/cellobiose-type IIA subunit"/>
    <property type="match status" value="1"/>
</dbReference>
<evidence type="ECO:0000256" key="1">
    <source>
        <dbReference type="ARBA" id="ARBA00022448"/>
    </source>
</evidence>
<evidence type="ECO:0000256" key="7">
    <source>
        <dbReference type="PROSITE-ProRule" id="PRU00418"/>
    </source>
</evidence>
<organism evidence="8 9">
    <name type="scientific">Granulicatella elegans ATCC 700633</name>
    <dbReference type="NCBI Taxonomy" id="626369"/>
    <lineage>
        <taxon>Bacteria</taxon>
        <taxon>Bacillati</taxon>
        <taxon>Bacillota</taxon>
        <taxon>Bacilli</taxon>
        <taxon>Lactobacillales</taxon>
        <taxon>Carnobacteriaceae</taxon>
        <taxon>Granulicatella</taxon>
    </lineage>
</organism>
<dbReference type="PANTHER" id="PTHR34382:SF10">
    <property type="entry name" value="PTS SYSTEM OLIGO-BETA-MANNOSIDE-SPECIFIC EIIA COMPONENT"/>
    <property type="match status" value="1"/>
</dbReference>
<dbReference type="eggNOG" id="COG1447">
    <property type="taxonomic scope" value="Bacteria"/>
</dbReference>
<comment type="caution">
    <text evidence="8">The sequence shown here is derived from an EMBL/GenBank/DDBJ whole genome shotgun (WGS) entry which is preliminary data.</text>
</comment>
<keyword evidence="6" id="KW-0460">Magnesium</keyword>
<dbReference type="OrthoDB" id="350602at2"/>
<evidence type="ECO:0008006" key="10">
    <source>
        <dbReference type="Google" id="ProtNLM"/>
    </source>
</evidence>
<feature type="active site" description="Tele-phosphohistidine intermediate" evidence="5">
    <location>
        <position position="76"/>
    </location>
</feature>
<dbReference type="GO" id="GO:0046872">
    <property type="term" value="F:metal ion binding"/>
    <property type="evidence" value="ECO:0007669"/>
    <property type="project" value="UniProtKB-KW"/>
</dbReference>
<feature type="binding site" evidence="6">
    <location>
        <position position="79"/>
    </location>
    <ligand>
        <name>Mg(2+)</name>
        <dbReference type="ChEBI" id="CHEBI:18420"/>
        <note>ligand shared between all trimeric partners</note>
    </ligand>
</feature>
<evidence type="ECO:0000256" key="6">
    <source>
        <dbReference type="PIRSR" id="PIRSR000699-2"/>
    </source>
</evidence>
<dbReference type="STRING" id="626369.HMPREF0446_01430"/>
<sequence length="107" mass="12051">MNEIELVCFKMISALGAARSAFMEAIVAAKKGNFEEAQSLIEEGQQQRLKGHEIHFELLQKDSSGNKVPFSLLLLHSEDQMMSAEILQVTSEEILALYQRLEKIEKA</sequence>
<evidence type="ECO:0000256" key="4">
    <source>
        <dbReference type="ARBA" id="ARBA00022683"/>
    </source>
</evidence>
<keyword evidence="4" id="KW-0598">Phosphotransferase system</keyword>
<keyword evidence="2" id="KW-0762">Sugar transport</keyword>
<keyword evidence="1" id="KW-0813">Transport</keyword>
<dbReference type="Proteomes" id="UP000002939">
    <property type="component" value="Unassembled WGS sequence"/>
</dbReference>
<dbReference type="GO" id="GO:0009401">
    <property type="term" value="P:phosphoenolpyruvate-dependent sugar phosphotransferase system"/>
    <property type="evidence" value="ECO:0007669"/>
    <property type="project" value="UniProtKB-KW"/>
</dbReference>
<comment type="cofactor">
    <cofactor evidence="6">
        <name>Mg(2+)</name>
        <dbReference type="ChEBI" id="CHEBI:18420"/>
    </cofactor>
    <text evidence="6">Binds 1 Mg(2+) ion per trimer.</text>
</comment>
<dbReference type="SUPFAM" id="SSF46973">
    <property type="entry name" value="Enzyme IIa from lactose specific PTS, IIa-lac"/>
    <property type="match status" value="1"/>
</dbReference>
<gene>
    <name evidence="8" type="ORF">HMPREF0446_01430</name>
</gene>
<name>D0BN95_9LACT</name>
<dbReference type="Pfam" id="PF02255">
    <property type="entry name" value="PTS_IIA"/>
    <property type="match status" value="1"/>
</dbReference>
<evidence type="ECO:0000256" key="3">
    <source>
        <dbReference type="ARBA" id="ARBA00022679"/>
    </source>
</evidence>
<reference evidence="8" key="2">
    <citation type="submission" date="2011-10" db="EMBL/GenBank/DDBJ databases">
        <title>The Genome Sequence of Granulicatella elegans ATCC 700633.</title>
        <authorList>
            <consortium name="The Broad Institute Genome Sequencing Platform"/>
            <consortium name="The Broad Institute Genome Sequencing Center for Infectious Disease"/>
            <person name="Earl A."/>
            <person name="Ward D."/>
            <person name="Feldgarden M."/>
            <person name="Gevers D."/>
            <person name="Sibley C.D."/>
            <person name="Field T.R."/>
            <person name="Grinwis M."/>
            <person name="Eshaghurshan C.S."/>
            <person name="Surette M.G."/>
            <person name="Young S.K."/>
            <person name="Zeng Q."/>
            <person name="Gargeya S."/>
            <person name="Fitzgerald M."/>
            <person name="Haas B."/>
            <person name="Abouelleil A."/>
            <person name="Alvarado L."/>
            <person name="Arachchi H.M."/>
            <person name="Berlin A."/>
            <person name="Brown A."/>
            <person name="Chapman S.B."/>
            <person name="Chen Z."/>
            <person name="Dunbar C."/>
            <person name="Freedman E."/>
            <person name="Gearin G."/>
            <person name="Goldberg J."/>
            <person name="Griggs A."/>
            <person name="Gujja S."/>
            <person name="Heiman D."/>
            <person name="Howarth C."/>
            <person name="Larson L."/>
            <person name="Lui A."/>
            <person name="MacDonald P.J.P."/>
            <person name="Montmayeur A."/>
            <person name="Murphy C."/>
            <person name="Neiman D."/>
            <person name="Pearson M."/>
            <person name="Priest M."/>
            <person name="Roberts A."/>
            <person name="Saif S."/>
            <person name="Shea T."/>
            <person name="Shenoy N."/>
            <person name="Sisk P."/>
            <person name="Stolte C."/>
            <person name="Sykes S."/>
            <person name="Wortman J."/>
            <person name="Nusbaum C."/>
            <person name="Birren B."/>
        </authorList>
    </citation>
    <scope>NUCLEOTIDE SEQUENCE [LARGE SCALE GENOMIC DNA]</scope>
    <source>
        <strain evidence="8">ATCC 700633</strain>
    </source>
</reference>